<evidence type="ECO:0000256" key="2">
    <source>
        <dbReference type="SAM" id="MobiDB-lite"/>
    </source>
</evidence>
<evidence type="ECO:0000313" key="4">
    <source>
        <dbReference type="EMBL" id="SBT05663.1"/>
    </source>
</evidence>
<dbReference type="Pfam" id="PF20148">
    <property type="entry name" value="DUF6531"/>
    <property type="match status" value="1"/>
</dbReference>
<dbReference type="InterPro" id="IPR056823">
    <property type="entry name" value="TEN-like_YD-shell"/>
</dbReference>
<dbReference type="PANTHER" id="PTHR32305">
    <property type="match status" value="1"/>
</dbReference>
<feature type="region of interest" description="Disordered" evidence="2">
    <location>
        <begin position="2218"/>
        <end position="2246"/>
    </location>
</feature>
<sequence>MSSHEYECDRLAARRSSAFARALLATLLAAWWSLAGLLLAACPAWAAPSIGSVQLTPTTIAAGTPTTVRVTAVITDPTVIASTVNLQRLNDAGAAVAVLGALHDDGANGDAVAGDHVYTLDVQLTESAPVRLRVSAGFKGMLKRLFSAEMLLNINRPPVADAGRDRDVATGTDVEVDGRLSSDPDGDHLAYLWTLDERPAGSSAELNGADRARPVFFADQPGDYLLKLVVNDGKVDSAPAFVRVHASATNAPPTADAGPDQNVPTGASIRLDGRASRDPENAPLGYAWELVDKPASSAAVLDDPTSATPGIRADLAGRYVLRLTVSDGNTTSTPDEIVVTAYAANTPPTAVPGPDQSVAPGTRVDLDGSASFDPDPGDGIAQYAWGFVALPRGSTAALLPQIQVFPNPPLTSFVADLAGDYLIELVVTDQRGAKSAPRRLLVQAGAPDALKPALTRLVPDRAVAGSAALVLGVEGLRFDPAAQVLFGTTLLNTRFISATRLSADIPVPLLAAPGSLAVLVRNPASAGGDSNSRSFSITPATPILNVVTPAVLEVGQAETLALGGANFTPASKVRFGATLLATSFGSATNLSALVPAALLSAPGTVSVSVVDPVTGTSNAIDVTVGTQLKITTISPAEGPPGTLLTIDGSGFVPTAGGNQIRIGATPAGVVSAATTRLTATVSLAAQTGAVTVTTARGTVSGPTFTVRHEQDFEIVASPAELITLSGGVASLMVQLASSGVKPFAGVAQLSVAGLPAGVVPTFSTPALAAGHTGSLALAVPAALAAGTYTARIDGAAMIDGAAQSKSATFRLKVIGAASAGSSGVAGRFVDLQGRGIAGIIVRAEDPNAAGTNLALTTSDAGGNFVLAGLPAGKITLRIDATPANPGFPIWPFTLVLEAGAVTPLSDWVVQPPPRDDLFRPLVANASEDQVFTNPDVPGLSVRVPAGVAIQGWDGVVKSRMAIERVAPDKLPTEAVPNGAKNYYRISFGTPMGGVPINSGNGPSAVFVTAPNDMGLQPGEKAEHWYYYGTPLAGEGGWRKAGTGTVSADGKTISADTDSGIDRFCGVCGLSCFTVPWTNPSPPCPDCNGNGPPATAGKPVTLAMGMELSSAVDMVIDGVMPITIGRSYYPWNAFIRNAALSSSLGNGWIFSYDWIVYVDPSTGELRLVLPGNARGVVFTPSGANTYEAPNDLRFGGAKLVSGDGWQLKFKDGRVWRFRQIGFVSWLVEQRDANGNVLRIERNDSGRPTTITAPGKTVAIGVDASSGPIEVVRDAAGREVRYGYAGGRLALVTAPDGGVTSYGYVIPSPPQVTSVGTVGFSSSYPNRADGPIYIGSISRPGTTQPLALDYGESFRVLRQHASNWDIRFAYELSGTCAVQGPLAVGHCAGGNGPTVDSLENRAAGWHFLGGEVIATRVYDANGNGYTVRFNAGGLGTELIDADGQSTKFERDGRNRITRITDPLGRVTQYAYDGNSNRTQIVDAAGRSTDLAYHPMWNKVTGITRKLADGTPVSYRFEYEDSEASGGKLLRAIDPLGNVSQYSYTDAGGARGLLQKVTDPLGNVTTLAYNPAADLAAVTDALGNSVEFQRDVVGRLQRVTDAVGASTFSEYNRLDQVTTITDANAGVTRFNYDAKRDPTAVIDPLGRAVESYISDDMHHLTRRTDAKGGVETYDYDSASRLLAATDRRAQRVSLEYDRQNRVASITYAAGGNERRDYDAAGRLVRIRDQVGTIAFDYDDVDRLKREATDVDGLVNTIDYEYDALDRRIKRTVNGIDPTTYAYDLASRLTTIVYRGRTVSYEWDKASRLTAKVLPNGIRQEYAYDKASRLVEIRFRKSDGTLIDSIAYAYDPNGRRVARTMNLPTNVETPMQGTYDEANRMTSITFPATGQTCALAYDANGNLASKACPGGTTTYTWDARDRLVAIAGPGLTASFKYDALGRRVQRVVNGLSTGYLYDGVQALAEFGANEAALLTGLAIDEAIGRFAASGDRTMLTDALGSVVAETRADQSIATAYGYSPYGETVRSGEDSGNSTQYTGRENDGTGMYYYRARYYEPGLKRFASGDPIGIVGGVNHYQYVGSSPTNFRDTLGLTADDSYEVHTRNPSAKPSDSAYQSFFSYLLEMWVHESNHFGDGSYNPELRAYLNQSPYICDPTSDWYVELHGMQKMNAYYVLRLGAIYYAQTRLLSDLFGYVRNKTGSQTEGPFEQDLVDDSPLDLTWWRPPRKDDPESRDKAGGQCAVVQPCSRRR</sequence>
<dbReference type="Pfam" id="PF22352">
    <property type="entry name" value="K319L-like_PKD"/>
    <property type="match status" value="1"/>
</dbReference>
<dbReference type="EMBL" id="FLQX01000101">
    <property type="protein sequence ID" value="SBT05663.1"/>
    <property type="molecule type" value="Genomic_DNA"/>
</dbReference>
<dbReference type="Pfam" id="PF25023">
    <property type="entry name" value="TEN_YD-shell"/>
    <property type="match status" value="2"/>
</dbReference>
<dbReference type="Gene3D" id="2.60.40.10">
    <property type="entry name" value="Immunoglobulins"/>
    <property type="match status" value="5"/>
</dbReference>
<dbReference type="InterPro" id="IPR035986">
    <property type="entry name" value="PKD_dom_sf"/>
</dbReference>
<dbReference type="Pfam" id="PF05593">
    <property type="entry name" value="RHS_repeat"/>
    <property type="match status" value="1"/>
</dbReference>
<dbReference type="NCBIfam" id="TIGR01643">
    <property type="entry name" value="YD_repeat_2x"/>
    <property type="match status" value="9"/>
</dbReference>
<dbReference type="InterPro" id="IPR022385">
    <property type="entry name" value="Rhs_assc_core"/>
</dbReference>
<dbReference type="InterPro" id="IPR031325">
    <property type="entry name" value="RHS_repeat"/>
</dbReference>
<dbReference type="SUPFAM" id="SSF49299">
    <property type="entry name" value="PKD domain"/>
    <property type="match status" value="1"/>
</dbReference>
<dbReference type="STRING" id="1860102.ACCAA_260038"/>
<dbReference type="InterPro" id="IPR050708">
    <property type="entry name" value="T6SS_VgrG/RHS"/>
</dbReference>
<evidence type="ECO:0000256" key="1">
    <source>
        <dbReference type="ARBA" id="ARBA00022737"/>
    </source>
</evidence>
<dbReference type="InterPro" id="IPR006530">
    <property type="entry name" value="YD"/>
</dbReference>
<dbReference type="Gene3D" id="2.180.10.10">
    <property type="entry name" value="RHS repeat-associated core"/>
    <property type="match status" value="1"/>
</dbReference>
<evidence type="ECO:0000313" key="5">
    <source>
        <dbReference type="Proteomes" id="UP000199169"/>
    </source>
</evidence>
<dbReference type="RefSeq" id="WP_186406701.1">
    <property type="nucleotide sequence ID" value="NZ_FLQX01000101.1"/>
</dbReference>
<feature type="compositionally biased region" description="Basic and acidic residues" evidence="2">
    <location>
        <begin position="2221"/>
        <end position="2232"/>
    </location>
</feature>
<feature type="domain" description="PKD/Chitinase" evidence="3">
    <location>
        <begin position="159"/>
        <end position="247"/>
    </location>
</feature>
<dbReference type="SUPFAM" id="SSF49452">
    <property type="entry name" value="Starch-binding domain-like"/>
    <property type="match status" value="1"/>
</dbReference>
<dbReference type="GO" id="GO:0030246">
    <property type="term" value="F:carbohydrate binding"/>
    <property type="evidence" value="ECO:0007669"/>
    <property type="project" value="InterPro"/>
</dbReference>
<dbReference type="InterPro" id="IPR013783">
    <property type="entry name" value="Ig-like_fold"/>
</dbReference>
<feature type="region of interest" description="Disordered" evidence="2">
    <location>
        <begin position="249"/>
        <end position="278"/>
    </location>
</feature>
<protein>
    <recommendedName>
        <fullName evidence="3">PKD/Chitinase domain-containing protein</fullName>
    </recommendedName>
</protein>
<dbReference type="Pfam" id="PF18911">
    <property type="entry name" value="PKD_4"/>
    <property type="match status" value="1"/>
</dbReference>
<name>A0A1A8XNY5_9PROT</name>
<accession>A0A1A8XNY5</accession>
<dbReference type="NCBIfam" id="TIGR03696">
    <property type="entry name" value="Rhs_assc_core"/>
    <property type="match status" value="1"/>
</dbReference>
<dbReference type="InterPro" id="IPR013784">
    <property type="entry name" value="Carb-bd-like_fold"/>
</dbReference>
<dbReference type="InterPro" id="IPR022409">
    <property type="entry name" value="PKD/Chitinase_dom"/>
</dbReference>
<keyword evidence="1" id="KW-0677">Repeat</keyword>
<dbReference type="Pfam" id="PF01833">
    <property type="entry name" value="TIG"/>
    <property type="match status" value="2"/>
</dbReference>
<gene>
    <name evidence="4" type="ORF">ACCAA_260038</name>
</gene>
<dbReference type="InterPro" id="IPR014756">
    <property type="entry name" value="Ig_E-set"/>
</dbReference>
<dbReference type="InterPro" id="IPR045351">
    <property type="entry name" value="DUF6531"/>
</dbReference>
<reference evidence="4 5" key="1">
    <citation type="submission" date="2016-06" db="EMBL/GenBank/DDBJ databases">
        <authorList>
            <person name="Kjaerup R.B."/>
            <person name="Dalgaard T.S."/>
            <person name="Juul-Madsen H.R."/>
        </authorList>
    </citation>
    <scope>NUCLEOTIDE SEQUENCE [LARGE SCALE GENOMIC DNA]</scope>
    <source>
        <strain evidence="4">3</strain>
    </source>
</reference>
<dbReference type="PANTHER" id="PTHR32305:SF15">
    <property type="entry name" value="PROTEIN RHSA-RELATED"/>
    <property type="match status" value="1"/>
</dbReference>
<evidence type="ECO:0000259" key="3">
    <source>
        <dbReference type="SMART" id="SM00089"/>
    </source>
</evidence>
<dbReference type="SUPFAM" id="SSF81296">
    <property type="entry name" value="E set domains"/>
    <property type="match status" value="3"/>
</dbReference>
<dbReference type="SMART" id="SM00089">
    <property type="entry name" value="PKD"/>
    <property type="match status" value="2"/>
</dbReference>
<dbReference type="InterPro" id="IPR000601">
    <property type="entry name" value="PKD_dom"/>
</dbReference>
<keyword evidence="5" id="KW-1185">Reference proteome</keyword>
<dbReference type="Proteomes" id="UP000199169">
    <property type="component" value="Unassembled WGS sequence"/>
</dbReference>
<dbReference type="InterPro" id="IPR002909">
    <property type="entry name" value="IPT_dom"/>
</dbReference>
<proteinExistence type="predicted"/>
<feature type="domain" description="PKD/Chitinase" evidence="3">
    <location>
        <begin position="254"/>
        <end position="340"/>
    </location>
</feature>
<organism evidence="4 5">
    <name type="scientific">Candidatus Accumulibacter aalborgensis</name>
    <dbReference type="NCBI Taxonomy" id="1860102"/>
    <lineage>
        <taxon>Bacteria</taxon>
        <taxon>Pseudomonadati</taxon>
        <taxon>Pseudomonadota</taxon>
        <taxon>Betaproteobacteria</taxon>
        <taxon>Candidatus Accumulibacter</taxon>
    </lineage>
</organism>